<dbReference type="SUPFAM" id="SSF46785">
    <property type="entry name" value="Winged helix' DNA-binding domain"/>
    <property type="match status" value="1"/>
</dbReference>
<dbReference type="AlphaFoldDB" id="A0A6A6SWX7"/>
<dbReference type="GO" id="GO:0008171">
    <property type="term" value="F:O-methyltransferase activity"/>
    <property type="evidence" value="ECO:0007669"/>
    <property type="project" value="InterPro"/>
</dbReference>
<dbReference type="Gene3D" id="3.40.50.150">
    <property type="entry name" value="Vaccinia Virus protein VP39"/>
    <property type="match status" value="1"/>
</dbReference>
<dbReference type="InterPro" id="IPR029063">
    <property type="entry name" value="SAM-dependent_MTases_sf"/>
</dbReference>
<evidence type="ECO:0000256" key="2">
    <source>
        <dbReference type="ARBA" id="ARBA00022679"/>
    </source>
</evidence>
<dbReference type="PANTHER" id="PTHR43712">
    <property type="entry name" value="PUTATIVE (AFU_ORTHOLOGUE AFUA_4G14580)-RELATED"/>
    <property type="match status" value="1"/>
</dbReference>
<keyword evidence="7" id="KW-1185">Reference proteome</keyword>
<dbReference type="GO" id="GO:0046983">
    <property type="term" value="F:protein dimerization activity"/>
    <property type="evidence" value="ECO:0007669"/>
    <property type="project" value="InterPro"/>
</dbReference>
<evidence type="ECO:0000256" key="3">
    <source>
        <dbReference type="ARBA" id="ARBA00022691"/>
    </source>
</evidence>
<keyword evidence="2 6" id="KW-0808">Transferase</keyword>
<dbReference type="InterPro" id="IPR001077">
    <property type="entry name" value="COMT_C"/>
</dbReference>
<evidence type="ECO:0000313" key="7">
    <source>
        <dbReference type="Proteomes" id="UP000799324"/>
    </source>
</evidence>
<dbReference type="InterPro" id="IPR016461">
    <property type="entry name" value="COMT-like"/>
</dbReference>
<dbReference type="SUPFAM" id="SSF53335">
    <property type="entry name" value="S-adenosyl-L-methionine-dependent methyltransferases"/>
    <property type="match status" value="1"/>
</dbReference>
<reference evidence="6" key="1">
    <citation type="journal article" date="2020" name="Stud. Mycol.">
        <title>101 Dothideomycetes genomes: a test case for predicting lifestyles and emergence of pathogens.</title>
        <authorList>
            <person name="Haridas S."/>
            <person name="Albert R."/>
            <person name="Binder M."/>
            <person name="Bloem J."/>
            <person name="Labutti K."/>
            <person name="Salamov A."/>
            <person name="Andreopoulos B."/>
            <person name="Baker S."/>
            <person name="Barry K."/>
            <person name="Bills G."/>
            <person name="Bluhm B."/>
            <person name="Cannon C."/>
            <person name="Castanera R."/>
            <person name="Culley D."/>
            <person name="Daum C."/>
            <person name="Ezra D."/>
            <person name="Gonzalez J."/>
            <person name="Henrissat B."/>
            <person name="Kuo A."/>
            <person name="Liang C."/>
            <person name="Lipzen A."/>
            <person name="Lutzoni F."/>
            <person name="Magnuson J."/>
            <person name="Mondo S."/>
            <person name="Nolan M."/>
            <person name="Ohm R."/>
            <person name="Pangilinan J."/>
            <person name="Park H.-J."/>
            <person name="Ramirez L."/>
            <person name="Alfaro M."/>
            <person name="Sun H."/>
            <person name="Tritt A."/>
            <person name="Yoshinaga Y."/>
            <person name="Zwiers L.-H."/>
            <person name="Turgeon B."/>
            <person name="Goodwin S."/>
            <person name="Spatafora J."/>
            <person name="Crous P."/>
            <person name="Grigoriev I."/>
        </authorList>
    </citation>
    <scope>NUCLEOTIDE SEQUENCE</scope>
    <source>
        <strain evidence="6">CBS 122681</strain>
    </source>
</reference>
<dbReference type="GO" id="GO:0032259">
    <property type="term" value="P:methylation"/>
    <property type="evidence" value="ECO:0007669"/>
    <property type="project" value="UniProtKB-KW"/>
</dbReference>
<dbReference type="InterPro" id="IPR036390">
    <property type="entry name" value="WH_DNA-bd_sf"/>
</dbReference>
<protein>
    <submittedName>
        <fullName evidence="6">S-adenosyl-L-methionine-dependent methyltransferase</fullName>
    </submittedName>
</protein>
<dbReference type="Gene3D" id="1.10.10.10">
    <property type="entry name" value="Winged helix-like DNA-binding domain superfamily/Winged helix DNA-binding domain"/>
    <property type="match status" value="1"/>
</dbReference>
<dbReference type="PIRSF" id="PIRSF005739">
    <property type="entry name" value="O-mtase"/>
    <property type="match status" value="1"/>
</dbReference>
<keyword evidence="3" id="KW-0949">S-adenosyl-L-methionine</keyword>
<sequence>MDIPEITKIIDAAAGIPKTQLGEKDRLDCLAACHRLQGALETPLEACQRFLFGLLEGTGLRLGIQMKIFEETASSRDPFTVDELAVSISADRQLVGRIVRLLAAMKLYDVLGHDRYVATPLAAGFVGSSPMSLMVQQVGPAMPVVAWLPEYFEEKGYADPSDGFKGPWQYTYQTPDHYFEWLAKRPELQRVFSAVMGHGRMSRDTKWFEFYPVEEKLRAQSPFDTALVDVGGGLGHELISFRNRFPDFEGRLVLEDQAHVVASIRDLPPGIQTIGHNFFEPQPSSLRGAKAYYLRTVLHDWPDSQATTILKNIRELMTKDSVLLIHESAMPVENASPKSAFYDFMMMAYFSALDRTEQQFTELLSGAGFSLVQVWRPKDAAPDSPILFEAVVKN</sequence>
<dbReference type="OrthoDB" id="1535081at2759"/>
<evidence type="ECO:0000313" key="6">
    <source>
        <dbReference type="EMBL" id="KAF2651093.1"/>
    </source>
</evidence>
<proteinExistence type="predicted"/>
<organism evidence="6 7">
    <name type="scientific">Lophiostoma macrostomum CBS 122681</name>
    <dbReference type="NCBI Taxonomy" id="1314788"/>
    <lineage>
        <taxon>Eukaryota</taxon>
        <taxon>Fungi</taxon>
        <taxon>Dikarya</taxon>
        <taxon>Ascomycota</taxon>
        <taxon>Pezizomycotina</taxon>
        <taxon>Dothideomycetes</taxon>
        <taxon>Pleosporomycetidae</taxon>
        <taxon>Pleosporales</taxon>
        <taxon>Lophiostomataceae</taxon>
        <taxon>Lophiostoma</taxon>
    </lineage>
</organism>
<dbReference type="Proteomes" id="UP000799324">
    <property type="component" value="Unassembled WGS sequence"/>
</dbReference>
<dbReference type="PROSITE" id="PS51683">
    <property type="entry name" value="SAM_OMT_II"/>
    <property type="match status" value="1"/>
</dbReference>
<evidence type="ECO:0000256" key="4">
    <source>
        <dbReference type="PIRSR" id="PIRSR005739-1"/>
    </source>
</evidence>
<dbReference type="Pfam" id="PF00891">
    <property type="entry name" value="Methyltransf_2"/>
    <property type="match status" value="1"/>
</dbReference>
<accession>A0A6A6SWX7</accession>
<feature type="active site" description="Proton acceptor" evidence="4">
    <location>
        <position position="299"/>
    </location>
</feature>
<feature type="domain" description="O-methyltransferase C-terminal" evidence="5">
    <location>
        <begin position="225"/>
        <end position="370"/>
    </location>
</feature>
<keyword evidence="1 6" id="KW-0489">Methyltransferase</keyword>
<dbReference type="PANTHER" id="PTHR43712:SF11">
    <property type="entry name" value="O-METHYLTRANSFERASE (AFU_ORTHOLOGUE AFUA_2G17820)-RELATED"/>
    <property type="match status" value="1"/>
</dbReference>
<name>A0A6A6SWX7_9PLEO</name>
<dbReference type="InterPro" id="IPR036388">
    <property type="entry name" value="WH-like_DNA-bd_sf"/>
</dbReference>
<evidence type="ECO:0000256" key="1">
    <source>
        <dbReference type="ARBA" id="ARBA00022603"/>
    </source>
</evidence>
<evidence type="ECO:0000259" key="5">
    <source>
        <dbReference type="Pfam" id="PF00891"/>
    </source>
</evidence>
<gene>
    <name evidence="6" type="ORF">K491DRAFT_638100</name>
</gene>
<dbReference type="EMBL" id="MU004435">
    <property type="protein sequence ID" value="KAF2651093.1"/>
    <property type="molecule type" value="Genomic_DNA"/>
</dbReference>